<evidence type="ECO:0000256" key="1">
    <source>
        <dbReference type="SAM" id="Coils"/>
    </source>
</evidence>
<reference evidence="3 4" key="1">
    <citation type="submission" date="2024-05" db="EMBL/GenBank/DDBJ databases">
        <authorList>
            <person name="Wallberg A."/>
        </authorList>
    </citation>
    <scope>NUCLEOTIDE SEQUENCE [LARGE SCALE GENOMIC DNA]</scope>
</reference>
<sequence length="262" mass="29515">MCIHTINTHFTKEIAVSHTPLKISNKVISVIPSRDEYPGEVTDVLSNEIGPPAVGLKEVQKLLEDQEAKNFNLRSNFALLQENAIKSALSKEDIASEIEVKLMQLQSVVDEVSSPVRTTVTPRLFTVKDSLVKPSGQISSCNKRKRDSEPDHDWDPIEEISPGVLLAYPIPNKSRPEPRSTESSKSKKQASVAKAEARRKQSLKISLEAFLWRHKNLLKKDILKKRAQLKMELQVQMHKEMLEKNKPETAHSASLSSPRKKN</sequence>
<comment type="caution">
    <text evidence="3">The sequence shown here is derived from an EMBL/GenBank/DDBJ whole genome shotgun (WGS) entry which is preliminary data.</text>
</comment>
<proteinExistence type="predicted"/>
<dbReference type="EMBL" id="CAXKWB010051527">
    <property type="protein sequence ID" value="CAL4171526.1"/>
    <property type="molecule type" value="Genomic_DNA"/>
</dbReference>
<feature type="compositionally biased region" description="Basic and acidic residues" evidence="2">
    <location>
        <begin position="174"/>
        <end position="185"/>
    </location>
</feature>
<evidence type="ECO:0000313" key="3">
    <source>
        <dbReference type="EMBL" id="CAL4171526.1"/>
    </source>
</evidence>
<dbReference type="AlphaFoldDB" id="A0AAV2S7H8"/>
<feature type="non-terminal residue" evidence="3">
    <location>
        <position position="262"/>
    </location>
</feature>
<feature type="compositionally biased region" description="Basic and acidic residues" evidence="2">
    <location>
        <begin position="146"/>
        <end position="155"/>
    </location>
</feature>
<feature type="coiled-coil region" evidence="1">
    <location>
        <begin position="56"/>
        <end position="83"/>
    </location>
</feature>
<name>A0AAV2S7H8_MEGNR</name>
<protein>
    <submittedName>
        <fullName evidence="3">Uncharacterized protein</fullName>
    </submittedName>
</protein>
<keyword evidence="1" id="KW-0175">Coiled coil</keyword>
<feature type="region of interest" description="Disordered" evidence="2">
    <location>
        <begin position="238"/>
        <end position="262"/>
    </location>
</feature>
<organism evidence="3 4">
    <name type="scientific">Meganyctiphanes norvegica</name>
    <name type="common">Northern krill</name>
    <name type="synonym">Thysanopoda norvegica</name>
    <dbReference type="NCBI Taxonomy" id="48144"/>
    <lineage>
        <taxon>Eukaryota</taxon>
        <taxon>Metazoa</taxon>
        <taxon>Ecdysozoa</taxon>
        <taxon>Arthropoda</taxon>
        <taxon>Crustacea</taxon>
        <taxon>Multicrustacea</taxon>
        <taxon>Malacostraca</taxon>
        <taxon>Eumalacostraca</taxon>
        <taxon>Eucarida</taxon>
        <taxon>Euphausiacea</taxon>
        <taxon>Euphausiidae</taxon>
        <taxon>Meganyctiphanes</taxon>
    </lineage>
</organism>
<accession>A0AAV2S7H8</accession>
<feature type="compositionally biased region" description="Polar residues" evidence="2">
    <location>
        <begin position="251"/>
        <end position="262"/>
    </location>
</feature>
<gene>
    <name evidence="3" type="ORF">MNOR_LOCUS34145</name>
</gene>
<evidence type="ECO:0000313" key="4">
    <source>
        <dbReference type="Proteomes" id="UP001497623"/>
    </source>
</evidence>
<dbReference type="Proteomes" id="UP001497623">
    <property type="component" value="Unassembled WGS sequence"/>
</dbReference>
<evidence type="ECO:0000256" key="2">
    <source>
        <dbReference type="SAM" id="MobiDB-lite"/>
    </source>
</evidence>
<keyword evidence="4" id="KW-1185">Reference proteome</keyword>
<feature type="compositionally biased region" description="Basic and acidic residues" evidence="2">
    <location>
        <begin position="238"/>
        <end position="249"/>
    </location>
</feature>
<feature type="region of interest" description="Disordered" evidence="2">
    <location>
        <begin position="136"/>
        <end position="198"/>
    </location>
</feature>